<keyword evidence="1" id="KW-0677">Repeat</keyword>
<evidence type="ECO:0008006" key="7">
    <source>
        <dbReference type="Google" id="ProtNLM"/>
    </source>
</evidence>
<dbReference type="InterPro" id="IPR056884">
    <property type="entry name" value="NPHP3-like_N"/>
</dbReference>
<dbReference type="InterPro" id="IPR038305">
    <property type="entry name" value="HeLo_sf"/>
</dbReference>
<dbReference type="InterPro" id="IPR027417">
    <property type="entry name" value="P-loop_NTPase"/>
</dbReference>
<dbReference type="OrthoDB" id="443402at2759"/>
<evidence type="ECO:0000259" key="2">
    <source>
        <dbReference type="Pfam" id="PF14479"/>
    </source>
</evidence>
<reference evidence="5 6" key="1">
    <citation type="journal article" date="2014" name="Genome Announc.">
        <title>Draft genome sequence of the pathogenic fungus Scedosporium apiospermum.</title>
        <authorList>
            <person name="Vandeputte P."/>
            <person name="Ghamrawi S."/>
            <person name="Rechenmann M."/>
            <person name="Iltis A."/>
            <person name="Giraud S."/>
            <person name="Fleury M."/>
            <person name="Thornton C."/>
            <person name="Delhaes L."/>
            <person name="Meyer W."/>
            <person name="Papon N."/>
            <person name="Bouchara J.P."/>
        </authorList>
    </citation>
    <scope>NUCLEOTIDE SEQUENCE [LARGE SCALE GENOMIC DNA]</scope>
    <source>
        <strain evidence="5 6">IHEM 14462</strain>
    </source>
</reference>
<dbReference type="Gene3D" id="3.40.50.300">
    <property type="entry name" value="P-loop containing nucleotide triphosphate hydrolases"/>
    <property type="match status" value="1"/>
</dbReference>
<dbReference type="GeneID" id="27728823"/>
<gene>
    <name evidence="5" type="ORF">SAPIO_CDS9751</name>
</gene>
<dbReference type="AlphaFoldDB" id="A0A084FXG9"/>
<dbReference type="EMBL" id="JOWA01000143">
    <property type="protein sequence ID" value="KEZ39781.1"/>
    <property type="molecule type" value="Genomic_DNA"/>
</dbReference>
<protein>
    <recommendedName>
        <fullName evidence="7">Prion-inhibition and propagation HeLo domain-containing protein</fullName>
    </recommendedName>
</protein>
<proteinExistence type="predicted"/>
<accession>A0A084FXG9</accession>
<dbReference type="HOGENOM" id="CLU_002341_2_0_1"/>
<dbReference type="RefSeq" id="XP_016639580.1">
    <property type="nucleotide sequence ID" value="XM_016791070.1"/>
</dbReference>
<dbReference type="Pfam" id="PF14479">
    <property type="entry name" value="HeLo"/>
    <property type="match status" value="1"/>
</dbReference>
<dbReference type="VEuPathDB" id="FungiDB:SAPIO_CDS9751"/>
<dbReference type="PANTHER" id="PTHR10039">
    <property type="entry name" value="AMELOGENIN"/>
    <property type="match status" value="1"/>
</dbReference>
<dbReference type="OMA" id="FAWEREC"/>
<sequence>METAGLVVGVVALLGLFKDCLDYLSIISIARQAGRDLDILKTKLDIETTLLLQWATRVRLLERDHDPRLDDGLIQQAVFKILQQLQILLADATKVGNRYGLENTSEGYEVLPNSAAISGRRKLNFDKSIAIVSARVKKLKLSPLNRALWVAKDKAKLEELVADVSYFVDRLDKLVPDISDGMRVTHLLMREDIQSGLPTRELVLVCDASEDGTIAAQAAIEGLETQFHENMLKLLAYPEMQSREYSISPAHKATFQWALRTPRGNQHWDDLSRWLKRETGVYWIRGKAGSGKSTLMKYLWYERRTKMLISEWAGDNPLLLASFYFWRIGTNRQHSIEGLLRSIICQILRFCPRSARMLFPTLWDTVRSRPEEMTLEMPRVQELKDVPLKMRQVDALKDVKVCFFIDGLDEFSGDYREGLDFLLTLSARPNTKVIVSSRPEPVLVDILGHRPNLRLEALTNEDISTYVHATLTPHPYIGLLIDVDATSESAANELIEDIVNKASGVFLWVVLACRSLLDGFAAYDTMSELRKRVDELPPDLEELFKYMLNKVDKRYKTQGARILRICYHHQSLGMGITIPAVGLAYLEEQEMGSARKSSMGPISDRQAGQRCVILEGRLRSRCGGLLEIRSRTSPCRCSRWSSPDAILSGSTVEFMHRTVFDFLRCDGVWSMEVLSLGDRPFNPDAALATLLLHAARNIASKRSLACIWEADESHQHYIAVAISYITASVRTCEDTAIALLLKLEQLLRDNSITGTCRNTRKGTTQQMGAKEFVFCLAVEMGLCPLVQRYIEELKYSDYKLTPCYPLLVHASGRYFVKNIYPQASAFLIHPRNTGCSLRMLKLLLPLGCNPEEKFVFHGVKVWFGELLSFEVPGDHKATRSPMQITCAAILTKRQEIQELRRLALYVTVGNAKVEDNVAATVEGFKKEPSWWEQIWAFPLFLDTYVPFRNSEPSQ</sequence>
<evidence type="ECO:0000313" key="6">
    <source>
        <dbReference type="Proteomes" id="UP000028545"/>
    </source>
</evidence>
<evidence type="ECO:0000259" key="3">
    <source>
        <dbReference type="Pfam" id="PF24883"/>
    </source>
</evidence>
<evidence type="ECO:0000256" key="1">
    <source>
        <dbReference type="ARBA" id="ARBA00022737"/>
    </source>
</evidence>
<keyword evidence="6" id="KW-1185">Reference proteome</keyword>
<evidence type="ECO:0000313" key="5">
    <source>
        <dbReference type="EMBL" id="KEZ39781.1"/>
    </source>
</evidence>
<feature type="domain" description="Prion-inhibition and propagation HeLo" evidence="2">
    <location>
        <begin position="5"/>
        <end position="195"/>
    </location>
</feature>
<dbReference type="KEGG" id="sapo:SAPIO_CDS9751"/>
<dbReference type="InterPro" id="IPR056693">
    <property type="entry name" value="DUF7791"/>
</dbReference>
<dbReference type="Pfam" id="PF24883">
    <property type="entry name" value="NPHP3_N"/>
    <property type="match status" value="1"/>
</dbReference>
<evidence type="ECO:0000259" key="4">
    <source>
        <dbReference type="Pfam" id="PF25053"/>
    </source>
</evidence>
<dbReference type="Pfam" id="PF25053">
    <property type="entry name" value="DUF7791"/>
    <property type="match status" value="1"/>
</dbReference>
<feature type="domain" description="DUF7791" evidence="4">
    <location>
        <begin position="550"/>
        <end position="701"/>
    </location>
</feature>
<comment type="caution">
    <text evidence="5">The sequence shown here is derived from an EMBL/GenBank/DDBJ whole genome shotgun (WGS) entry which is preliminary data.</text>
</comment>
<feature type="domain" description="Nephrocystin 3-like N-terminal" evidence="3">
    <location>
        <begin position="270"/>
        <end position="438"/>
    </location>
</feature>
<dbReference type="InterPro" id="IPR029498">
    <property type="entry name" value="HeLo_dom"/>
</dbReference>
<dbReference type="PANTHER" id="PTHR10039:SF5">
    <property type="entry name" value="NACHT DOMAIN-CONTAINING PROTEIN"/>
    <property type="match status" value="1"/>
</dbReference>
<dbReference type="SUPFAM" id="SSF52540">
    <property type="entry name" value="P-loop containing nucleoside triphosphate hydrolases"/>
    <property type="match status" value="1"/>
</dbReference>
<name>A0A084FXG9_PSEDA</name>
<organism evidence="5 6">
    <name type="scientific">Pseudallescheria apiosperma</name>
    <name type="common">Scedosporium apiospermum</name>
    <dbReference type="NCBI Taxonomy" id="563466"/>
    <lineage>
        <taxon>Eukaryota</taxon>
        <taxon>Fungi</taxon>
        <taxon>Dikarya</taxon>
        <taxon>Ascomycota</taxon>
        <taxon>Pezizomycotina</taxon>
        <taxon>Sordariomycetes</taxon>
        <taxon>Hypocreomycetidae</taxon>
        <taxon>Microascales</taxon>
        <taxon>Microascaceae</taxon>
        <taxon>Scedosporium</taxon>
    </lineage>
</organism>
<dbReference type="Proteomes" id="UP000028545">
    <property type="component" value="Unassembled WGS sequence"/>
</dbReference>
<dbReference type="Gene3D" id="1.20.120.1020">
    <property type="entry name" value="Prion-inhibition and propagation, HeLo domain"/>
    <property type="match status" value="1"/>
</dbReference>